<keyword evidence="17" id="KW-1185">Reference proteome</keyword>
<comment type="similarity">
    <text evidence="2">Belongs to the aminoglycoside phosphotransferase family.</text>
</comment>
<dbReference type="UniPathway" id="UPA00164"/>
<keyword evidence="8" id="KW-0547">Nucleotide-binding</keyword>
<dbReference type="AlphaFoldDB" id="A0A375YCX7"/>
<evidence type="ECO:0000313" key="16">
    <source>
        <dbReference type="EMBL" id="SRX78929.1"/>
    </source>
</evidence>
<evidence type="ECO:0000256" key="5">
    <source>
        <dbReference type="ARBA" id="ARBA00013882"/>
    </source>
</evidence>
<keyword evidence="11" id="KW-0320">Glycogen biosynthesis</keyword>
<evidence type="ECO:0000256" key="11">
    <source>
        <dbReference type="ARBA" id="ARBA00023056"/>
    </source>
</evidence>
<evidence type="ECO:0000256" key="1">
    <source>
        <dbReference type="ARBA" id="ARBA00004964"/>
    </source>
</evidence>
<evidence type="ECO:0000256" key="10">
    <source>
        <dbReference type="ARBA" id="ARBA00022840"/>
    </source>
</evidence>
<organism evidence="16 17">
    <name type="scientific">Mycolicibacterium parafortuitum</name>
    <name type="common">Mycobacterium parafortuitum</name>
    <dbReference type="NCBI Taxonomy" id="39692"/>
    <lineage>
        <taxon>Bacteria</taxon>
        <taxon>Bacillati</taxon>
        <taxon>Actinomycetota</taxon>
        <taxon>Actinomycetes</taxon>
        <taxon>Mycobacteriales</taxon>
        <taxon>Mycobacteriaceae</taxon>
        <taxon>Mycolicibacterium</taxon>
    </lineage>
</organism>
<dbReference type="Gene3D" id="3.90.1200.10">
    <property type="match status" value="1"/>
</dbReference>
<keyword evidence="12" id="KW-0119">Carbohydrate metabolism</keyword>
<accession>A0A375YCX7</accession>
<evidence type="ECO:0000256" key="8">
    <source>
        <dbReference type="ARBA" id="ARBA00022741"/>
    </source>
</evidence>
<dbReference type="STRING" id="39692.BST38_25185"/>
<proteinExistence type="inferred from homology"/>
<dbReference type="GO" id="GO:0016301">
    <property type="term" value="F:kinase activity"/>
    <property type="evidence" value="ECO:0007669"/>
    <property type="project" value="UniProtKB-KW"/>
</dbReference>
<evidence type="ECO:0000256" key="6">
    <source>
        <dbReference type="ARBA" id="ARBA00022600"/>
    </source>
</evidence>
<dbReference type="EC" id="2.7.1.175" evidence="4"/>
<dbReference type="RefSeq" id="WP_083146215.1">
    <property type="nucleotide sequence ID" value="NZ_MVID01000032.1"/>
</dbReference>
<evidence type="ECO:0000256" key="7">
    <source>
        <dbReference type="ARBA" id="ARBA00022679"/>
    </source>
</evidence>
<evidence type="ECO:0000256" key="13">
    <source>
        <dbReference type="ARBA" id="ARBA00031251"/>
    </source>
</evidence>
<name>A0A375YCX7_MYCPF</name>
<dbReference type="SUPFAM" id="SSF56112">
    <property type="entry name" value="Protein kinase-like (PK-like)"/>
    <property type="match status" value="1"/>
</dbReference>
<dbReference type="GO" id="GO:0005524">
    <property type="term" value="F:ATP binding"/>
    <property type="evidence" value="ECO:0007669"/>
    <property type="project" value="UniProtKB-KW"/>
</dbReference>
<evidence type="ECO:0000313" key="17">
    <source>
        <dbReference type="Proteomes" id="UP000252008"/>
    </source>
</evidence>
<comment type="catalytic activity">
    <reaction evidence="14">
        <text>D-maltose + ATP = alpha-maltose 1-phosphate + ADP + H(+)</text>
        <dbReference type="Rhea" id="RHEA:31915"/>
        <dbReference type="ChEBI" id="CHEBI:15378"/>
        <dbReference type="ChEBI" id="CHEBI:17306"/>
        <dbReference type="ChEBI" id="CHEBI:30616"/>
        <dbReference type="ChEBI" id="CHEBI:63576"/>
        <dbReference type="ChEBI" id="CHEBI:456216"/>
        <dbReference type="EC" id="2.7.1.175"/>
    </reaction>
</comment>
<evidence type="ECO:0000256" key="2">
    <source>
        <dbReference type="ARBA" id="ARBA00006219"/>
    </source>
</evidence>
<dbReference type="EMBL" id="UEGS01000001">
    <property type="protein sequence ID" value="SRX78929.1"/>
    <property type="molecule type" value="Genomic_DNA"/>
</dbReference>
<comment type="subunit">
    <text evidence="3">Monomer.</text>
</comment>
<keyword evidence="7" id="KW-0808">Transferase</keyword>
<evidence type="ECO:0000256" key="12">
    <source>
        <dbReference type="ARBA" id="ARBA00023277"/>
    </source>
</evidence>
<keyword evidence="9 16" id="KW-0418">Kinase</keyword>
<keyword evidence="10" id="KW-0067">ATP-binding</keyword>
<keyword evidence="6" id="KW-0321">Glycogen metabolism</keyword>
<evidence type="ECO:0000259" key="15">
    <source>
        <dbReference type="Pfam" id="PF18085"/>
    </source>
</evidence>
<evidence type="ECO:0000256" key="3">
    <source>
        <dbReference type="ARBA" id="ARBA00011245"/>
    </source>
</evidence>
<comment type="pathway">
    <text evidence="1">Glycan biosynthesis; glycogen biosynthesis.</text>
</comment>
<gene>
    <name evidence="16" type="ORF">MPP7335_00662</name>
</gene>
<dbReference type="InterPro" id="IPR011009">
    <property type="entry name" value="Kinase-like_dom_sf"/>
</dbReference>
<evidence type="ECO:0000256" key="9">
    <source>
        <dbReference type="ARBA" id="ARBA00022777"/>
    </source>
</evidence>
<feature type="domain" description="Maltokinase N-terminal cap" evidence="15">
    <location>
        <begin position="8"/>
        <end position="99"/>
    </location>
</feature>
<dbReference type="InterPro" id="IPR040999">
    <property type="entry name" value="Mak_N_cap"/>
</dbReference>
<evidence type="ECO:0000256" key="4">
    <source>
        <dbReference type="ARBA" id="ARBA00011962"/>
    </source>
</evidence>
<dbReference type="Proteomes" id="UP000252008">
    <property type="component" value="Unassembled WGS sequence"/>
</dbReference>
<dbReference type="Pfam" id="PF18085">
    <property type="entry name" value="Mak_N_cap"/>
    <property type="match status" value="1"/>
</dbReference>
<protein>
    <recommendedName>
        <fullName evidence="5">Maltokinase</fullName>
        <ecNumber evidence="4">2.7.1.175</ecNumber>
    </recommendedName>
    <alternativeName>
        <fullName evidence="13">Maltose-1-phosphate synthase</fullName>
    </alternativeName>
</protein>
<reference evidence="16 17" key="1">
    <citation type="submission" date="2018-05" db="EMBL/GenBank/DDBJ databases">
        <authorList>
            <consortium name="IHU Genomes"/>
        </authorList>
    </citation>
    <scope>NUCLEOTIDE SEQUENCE [LARGE SCALE GENOMIC DNA]</scope>
    <source>
        <strain evidence="16 17">P7335</strain>
    </source>
</reference>
<sequence length="446" mass="47786">MTLAYGEWIVHRRWYAGRSRELASAEPAVVTPLGDDLEHVLLDVTYTDGFTERYQVFVQWEDGSAGGYGSSGGYGSAGGYDDAALIGTGTNGRVGYDALFNPAAAGRLLALIDSSATVGALTFSREPGAALPVGAPARVSGAEQSNTSVIFGKDAMLKVFRRVTPGVNPDIELNRVLARAGNPHVATLLGSFETTWAGPGSPPCALGMVAAFAANSAEGWDMATASARDLFANEVGGDFADESYRLGGAVASVHRTLADALGTSLGEFPVDTVLRRLESAVAAAPDLTPYAAAVEERIRRLSGRQITMHRVHGDLHLGQVLRTPENWLLIDFEGEPGQPLEERRRPDSPLRDVAGVLRSFEYAAYQKVVDDGGDARMAERARAWVDRSARAFCDGYAATAGTDPRQFADVLAAYELDKAVYEAAYEARFRPSWLPIPMRSIQRILG</sequence>
<dbReference type="GO" id="GO:0005978">
    <property type="term" value="P:glycogen biosynthetic process"/>
    <property type="evidence" value="ECO:0007669"/>
    <property type="project" value="UniProtKB-UniPathway"/>
</dbReference>
<evidence type="ECO:0000256" key="14">
    <source>
        <dbReference type="ARBA" id="ARBA00049067"/>
    </source>
</evidence>